<dbReference type="Proteomes" id="UP000070444">
    <property type="component" value="Unassembled WGS sequence"/>
</dbReference>
<name>A0A137PHJ0_CONC2</name>
<accession>A0A137PHJ0</accession>
<evidence type="ECO:0000313" key="2">
    <source>
        <dbReference type="EMBL" id="KXN74474.1"/>
    </source>
</evidence>
<keyword evidence="3" id="KW-1185">Reference proteome</keyword>
<dbReference type="EMBL" id="KQ964423">
    <property type="protein sequence ID" value="KXN74474.1"/>
    <property type="molecule type" value="Genomic_DNA"/>
</dbReference>
<evidence type="ECO:0000256" key="1">
    <source>
        <dbReference type="SAM" id="MobiDB-lite"/>
    </source>
</evidence>
<reference evidence="2 3" key="1">
    <citation type="journal article" date="2015" name="Genome Biol. Evol.">
        <title>Phylogenomic analyses indicate that early fungi evolved digesting cell walls of algal ancestors of land plants.</title>
        <authorList>
            <person name="Chang Y."/>
            <person name="Wang S."/>
            <person name="Sekimoto S."/>
            <person name="Aerts A.L."/>
            <person name="Choi C."/>
            <person name="Clum A."/>
            <person name="LaButti K.M."/>
            <person name="Lindquist E.A."/>
            <person name="Yee Ngan C."/>
            <person name="Ohm R.A."/>
            <person name="Salamov A.A."/>
            <person name="Grigoriev I.V."/>
            <person name="Spatafora J.W."/>
            <person name="Berbee M.L."/>
        </authorList>
    </citation>
    <scope>NUCLEOTIDE SEQUENCE [LARGE SCALE GENOMIC DNA]</scope>
    <source>
        <strain evidence="2 3">NRRL 28638</strain>
    </source>
</reference>
<dbReference type="AlphaFoldDB" id="A0A137PHJ0"/>
<protein>
    <submittedName>
        <fullName evidence="2">Uncharacterized protein</fullName>
    </submittedName>
</protein>
<feature type="compositionally biased region" description="Polar residues" evidence="1">
    <location>
        <begin position="15"/>
        <end position="28"/>
    </location>
</feature>
<evidence type="ECO:0000313" key="3">
    <source>
        <dbReference type="Proteomes" id="UP000070444"/>
    </source>
</evidence>
<proteinExistence type="predicted"/>
<gene>
    <name evidence="2" type="ORF">CONCODRAFT_2488</name>
</gene>
<organism evidence="2 3">
    <name type="scientific">Conidiobolus coronatus (strain ATCC 28846 / CBS 209.66 / NRRL 28638)</name>
    <name type="common">Delacroixia coronata</name>
    <dbReference type="NCBI Taxonomy" id="796925"/>
    <lineage>
        <taxon>Eukaryota</taxon>
        <taxon>Fungi</taxon>
        <taxon>Fungi incertae sedis</taxon>
        <taxon>Zoopagomycota</taxon>
        <taxon>Entomophthoromycotina</taxon>
        <taxon>Entomophthoromycetes</taxon>
        <taxon>Entomophthorales</taxon>
        <taxon>Ancylistaceae</taxon>
        <taxon>Conidiobolus</taxon>
    </lineage>
</organism>
<sequence>MILLENRGIDPLPSIINNDPKNSLINSNPREEASSKLKASSINENNKKKKRKEKEKTGKNRSGIVDMDYYEKYYDMDYNYNHVYRGF</sequence>
<feature type="region of interest" description="Disordered" evidence="1">
    <location>
        <begin position="1"/>
        <end position="61"/>
    </location>
</feature>